<dbReference type="AlphaFoldDB" id="A0A0D3GZS1"/>
<protein>
    <recommendedName>
        <fullName evidence="14">Cytochrome b561 domain-containing protein</fullName>
    </recommendedName>
</protein>
<dbReference type="eggNOG" id="KOG1619">
    <property type="taxonomic scope" value="Eukaryota"/>
</dbReference>
<evidence type="ECO:0000256" key="8">
    <source>
        <dbReference type="ARBA" id="ARBA00022989"/>
    </source>
</evidence>
<evidence type="ECO:0000256" key="12">
    <source>
        <dbReference type="ARBA" id="ARBA00053762"/>
    </source>
</evidence>
<evidence type="ECO:0000256" key="6">
    <source>
        <dbReference type="ARBA" id="ARBA00022723"/>
    </source>
</evidence>
<dbReference type="SMART" id="SM00665">
    <property type="entry name" value="B561"/>
    <property type="match status" value="1"/>
</dbReference>
<evidence type="ECO:0000256" key="10">
    <source>
        <dbReference type="ARBA" id="ARBA00023004"/>
    </source>
</evidence>
<dbReference type="STRING" id="65489.A0A0D3GZS1"/>
<feature type="transmembrane region" description="Helical" evidence="13">
    <location>
        <begin position="51"/>
        <end position="71"/>
    </location>
</feature>
<keyword evidence="4" id="KW-0349">Heme</keyword>
<evidence type="ECO:0000313" key="16">
    <source>
        <dbReference type="Proteomes" id="UP000026960"/>
    </source>
</evidence>
<dbReference type="InterPro" id="IPR006593">
    <property type="entry name" value="Cyt_b561/ferric_Rdtase_TM"/>
</dbReference>
<keyword evidence="6" id="KW-0479">Metal-binding</keyword>
<proteinExistence type="predicted"/>
<comment type="cofactor">
    <cofactor evidence="1">
        <name>heme b</name>
        <dbReference type="ChEBI" id="CHEBI:60344"/>
    </cofactor>
</comment>
<dbReference type="PaxDb" id="65489-OBART08G13210.1"/>
<evidence type="ECO:0000256" key="13">
    <source>
        <dbReference type="SAM" id="Phobius"/>
    </source>
</evidence>
<reference evidence="15" key="2">
    <citation type="submission" date="2015-03" db="UniProtKB">
        <authorList>
            <consortium name="EnsemblPlants"/>
        </authorList>
    </citation>
    <scope>IDENTIFICATION</scope>
</reference>
<keyword evidence="7" id="KW-0249">Electron transport</keyword>
<feature type="transmembrane region" description="Helical" evidence="13">
    <location>
        <begin position="121"/>
        <end position="142"/>
    </location>
</feature>
<feature type="transmembrane region" description="Helical" evidence="13">
    <location>
        <begin position="154"/>
        <end position="178"/>
    </location>
</feature>
<keyword evidence="3" id="KW-0813">Transport</keyword>
<sequence length="234" mass="25661">MAAAPAARFPVFGLVRLLGLAAAAAIVVWAVHFRGGMALSSETDKLLIFNVHPVLMLIGLVVLNGEAILAYKTVPGTKKLKKLVHLALQFLAMLLSLIGLWTVWKFHDERQIDHLYTLHSWLGLACIIFFSLQWATGFYTFWYPGGSRSGRASLLPWHVFFGLFLYVLAIATSVSGLLEKSIFMQSAKMIGRFSTEAMFMNSLGMLLVLLGALVILAVVTPGVGKIDTYRGSSE</sequence>
<comment type="subcellular location">
    <subcellularLocation>
        <location evidence="2">Membrane</location>
        <topology evidence="2">Multi-pass membrane protein</topology>
    </subcellularLocation>
</comment>
<keyword evidence="10" id="KW-0408">Iron</keyword>
<evidence type="ECO:0000256" key="1">
    <source>
        <dbReference type="ARBA" id="ARBA00001970"/>
    </source>
</evidence>
<keyword evidence="9" id="KW-0560">Oxidoreductase</keyword>
<evidence type="ECO:0000256" key="7">
    <source>
        <dbReference type="ARBA" id="ARBA00022982"/>
    </source>
</evidence>
<keyword evidence="8 13" id="KW-1133">Transmembrane helix</keyword>
<evidence type="ECO:0000256" key="11">
    <source>
        <dbReference type="ARBA" id="ARBA00023136"/>
    </source>
</evidence>
<dbReference type="PROSITE" id="PS50939">
    <property type="entry name" value="CYTOCHROME_B561"/>
    <property type="match status" value="1"/>
</dbReference>
<feature type="domain" description="Cytochrome b561" evidence="14">
    <location>
        <begin position="14"/>
        <end position="219"/>
    </location>
</feature>
<dbReference type="GO" id="GO:0016491">
    <property type="term" value="F:oxidoreductase activity"/>
    <property type="evidence" value="ECO:0007669"/>
    <property type="project" value="UniProtKB-KW"/>
</dbReference>
<dbReference type="PANTHER" id="PTHR10106">
    <property type="entry name" value="CYTOCHROME B561-RELATED"/>
    <property type="match status" value="1"/>
</dbReference>
<feature type="transmembrane region" description="Helical" evidence="13">
    <location>
        <begin position="198"/>
        <end position="220"/>
    </location>
</feature>
<keyword evidence="16" id="KW-1185">Reference proteome</keyword>
<dbReference type="GO" id="GO:0016020">
    <property type="term" value="C:membrane"/>
    <property type="evidence" value="ECO:0007669"/>
    <property type="project" value="UniProtKB-SubCell"/>
</dbReference>
<dbReference type="HOGENOM" id="CLU_069712_0_1_1"/>
<dbReference type="InterPro" id="IPR043205">
    <property type="entry name" value="CYB561/CYBRD1-like"/>
</dbReference>
<dbReference type="Proteomes" id="UP000026960">
    <property type="component" value="Chromosome 8"/>
</dbReference>
<dbReference type="EnsemblPlants" id="OBART08G13210.1">
    <property type="protein sequence ID" value="OBART08G13210.1"/>
    <property type="gene ID" value="OBART08G13210"/>
</dbReference>
<evidence type="ECO:0000256" key="9">
    <source>
        <dbReference type="ARBA" id="ARBA00023002"/>
    </source>
</evidence>
<dbReference type="Gene3D" id="1.20.120.1770">
    <property type="match status" value="1"/>
</dbReference>
<organism evidence="15">
    <name type="scientific">Oryza barthii</name>
    <dbReference type="NCBI Taxonomy" id="65489"/>
    <lineage>
        <taxon>Eukaryota</taxon>
        <taxon>Viridiplantae</taxon>
        <taxon>Streptophyta</taxon>
        <taxon>Embryophyta</taxon>
        <taxon>Tracheophyta</taxon>
        <taxon>Spermatophyta</taxon>
        <taxon>Magnoliopsida</taxon>
        <taxon>Liliopsida</taxon>
        <taxon>Poales</taxon>
        <taxon>Poaceae</taxon>
        <taxon>BOP clade</taxon>
        <taxon>Oryzoideae</taxon>
        <taxon>Oryzeae</taxon>
        <taxon>Oryzinae</taxon>
        <taxon>Oryza</taxon>
    </lineage>
</organism>
<dbReference type="GO" id="GO:0046872">
    <property type="term" value="F:metal ion binding"/>
    <property type="evidence" value="ECO:0007669"/>
    <property type="project" value="UniProtKB-KW"/>
</dbReference>
<dbReference type="CDD" id="cd08766">
    <property type="entry name" value="Cyt_b561_ACYB-1_like"/>
    <property type="match status" value="1"/>
</dbReference>
<keyword evidence="11 13" id="KW-0472">Membrane</keyword>
<comment type="function">
    <text evidence="12">Two-heme-containing cytochrome. Catalyzes ascorbate-dependent trans-membrane electron transfer by utilizing a concerted H(+)/e(-) transfer mechanism.</text>
</comment>
<evidence type="ECO:0000259" key="14">
    <source>
        <dbReference type="PROSITE" id="PS50939"/>
    </source>
</evidence>
<accession>A0A0D3GZS1</accession>
<name>A0A0D3GZS1_9ORYZ</name>
<keyword evidence="5 13" id="KW-0812">Transmembrane</keyword>
<dbReference type="FunFam" id="1.20.120.1770:FF:000001">
    <property type="entry name" value="Cytochrome b reductase 1"/>
    <property type="match status" value="1"/>
</dbReference>
<dbReference type="Gramene" id="OBART08G13210.1">
    <property type="protein sequence ID" value="OBART08G13210.1"/>
    <property type="gene ID" value="OBART08G13210"/>
</dbReference>
<evidence type="ECO:0000256" key="2">
    <source>
        <dbReference type="ARBA" id="ARBA00004141"/>
    </source>
</evidence>
<evidence type="ECO:0000256" key="3">
    <source>
        <dbReference type="ARBA" id="ARBA00022448"/>
    </source>
</evidence>
<feature type="transmembrane region" description="Helical" evidence="13">
    <location>
        <begin position="12"/>
        <end position="31"/>
    </location>
</feature>
<evidence type="ECO:0000313" key="15">
    <source>
        <dbReference type="EnsemblPlants" id="OBART08G13210.1"/>
    </source>
</evidence>
<evidence type="ECO:0000256" key="4">
    <source>
        <dbReference type="ARBA" id="ARBA00022617"/>
    </source>
</evidence>
<reference evidence="15" key="1">
    <citation type="journal article" date="2009" name="Rice">
        <title>De Novo Next Generation Sequencing of Plant Genomes.</title>
        <authorList>
            <person name="Rounsley S."/>
            <person name="Marri P.R."/>
            <person name="Yu Y."/>
            <person name="He R."/>
            <person name="Sisneros N."/>
            <person name="Goicoechea J.L."/>
            <person name="Lee S.J."/>
            <person name="Angelova A."/>
            <person name="Kudrna D."/>
            <person name="Luo M."/>
            <person name="Affourtit J."/>
            <person name="Desany B."/>
            <person name="Knight J."/>
            <person name="Niazi F."/>
            <person name="Egholm M."/>
            <person name="Wing R.A."/>
        </authorList>
    </citation>
    <scope>NUCLEOTIDE SEQUENCE [LARGE SCALE GENOMIC DNA]</scope>
    <source>
        <strain evidence="15">cv. IRGC 105608</strain>
    </source>
</reference>
<feature type="transmembrane region" description="Helical" evidence="13">
    <location>
        <begin position="83"/>
        <end position="101"/>
    </location>
</feature>
<dbReference type="PANTHER" id="PTHR10106:SF0">
    <property type="entry name" value="LD36721P"/>
    <property type="match status" value="1"/>
</dbReference>
<evidence type="ECO:0000256" key="5">
    <source>
        <dbReference type="ARBA" id="ARBA00022692"/>
    </source>
</evidence>
<dbReference type="Pfam" id="PF03188">
    <property type="entry name" value="Cytochrom_B561"/>
    <property type="match status" value="1"/>
</dbReference>